<feature type="domain" description="DUF218" evidence="1">
    <location>
        <begin position="21"/>
        <end position="147"/>
    </location>
</feature>
<evidence type="ECO:0000313" key="3">
    <source>
        <dbReference type="EMBL" id="CAB4151371.1"/>
    </source>
</evidence>
<reference evidence="2" key="1">
    <citation type="submission" date="2020-04" db="EMBL/GenBank/DDBJ databases">
        <authorList>
            <person name="Chiriac C."/>
            <person name="Salcher M."/>
            <person name="Ghai R."/>
            <person name="Kavagutti S V."/>
        </authorList>
    </citation>
    <scope>NUCLEOTIDE SEQUENCE</scope>
</reference>
<gene>
    <name evidence="2" type="ORF">UFOVP305_32</name>
    <name evidence="3" type="ORF">UFOVP593_13</name>
    <name evidence="4" type="ORF">UFOVP842_23</name>
</gene>
<protein>
    <submittedName>
        <fullName evidence="2">COG1434 Uncharacterized conserved protein</fullName>
    </submittedName>
</protein>
<proteinExistence type="predicted"/>
<dbReference type="InterPro" id="IPR051599">
    <property type="entry name" value="Cell_Envelope_Assoc"/>
</dbReference>
<sequence length="194" mass="21305">MVSAREQFLATVYTGPLHKADAIVVLCGEDAEQRALAATELFRQGAAPLIVCSGGVDGEPRWMDGERVSGLLMARSVPPKALIVEHGSQNTHEQAVNLIEMAEANDWHRLCIVASAYHLPRAMLTFIKAIGQRPIHVVAVPASQLTWWGTPPGMVVTRLELFNAEMAKVEEYGDHCATWAEGLAYIERFEGRTK</sequence>
<evidence type="ECO:0000313" key="4">
    <source>
        <dbReference type="EMBL" id="CAB4166352.1"/>
    </source>
</evidence>
<accession>A0A6J5LR64</accession>
<dbReference type="InterPro" id="IPR014729">
    <property type="entry name" value="Rossmann-like_a/b/a_fold"/>
</dbReference>
<dbReference type="EMBL" id="LR796324">
    <property type="protein sequence ID" value="CAB4136798.1"/>
    <property type="molecule type" value="Genomic_DNA"/>
</dbReference>
<evidence type="ECO:0000259" key="1">
    <source>
        <dbReference type="Pfam" id="PF02698"/>
    </source>
</evidence>
<dbReference type="InterPro" id="IPR003848">
    <property type="entry name" value="DUF218"/>
</dbReference>
<dbReference type="PANTHER" id="PTHR30336">
    <property type="entry name" value="INNER MEMBRANE PROTEIN, PROBABLE PERMEASE"/>
    <property type="match status" value="1"/>
</dbReference>
<dbReference type="Pfam" id="PF02698">
    <property type="entry name" value="DUF218"/>
    <property type="match status" value="1"/>
</dbReference>
<dbReference type="EMBL" id="LR796565">
    <property type="protein sequence ID" value="CAB4151371.1"/>
    <property type="molecule type" value="Genomic_DNA"/>
</dbReference>
<dbReference type="Gene3D" id="3.40.50.620">
    <property type="entry name" value="HUPs"/>
    <property type="match status" value="1"/>
</dbReference>
<dbReference type="GO" id="GO:0005886">
    <property type="term" value="C:plasma membrane"/>
    <property type="evidence" value="ECO:0007669"/>
    <property type="project" value="TreeGrafter"/>
</dbReference>
<dbReference type="EMBL" id="LR796793">
    <property type="protein sequence ID" value="CAB4166352.1"/>
    <property type="molecule type" value="Genomic_DNA"/>
</dbReference>
<dbReference type="PANTHER" id="PTHR30336:SF20">
    <property type="entry name" value="DUF218 DOMAIN-CONTAINING PROTEIN"/>
    <property type="match status" value="1"/>
</dbReference>
<dbReference type="CDD" id="cd06259">
    <property type="entry name" value="YdcF-like"/>
    <property type="match status" value="1"/>
</dbReference>
<name>A0A6J5LR64_9CAUD</name>
<evidence type="ECO:0000313" key="2">
    <source>
        <dbReference type="EMBL" id="CAB4136798.1"/>
    </source>
</evidence>
<organism evidence="2">
    <name type="scientific">uncultured Caudovirales phage</name>
    <dbReference type="NCBI Taxonomy" id="2100421"/>
    <lineage>
        <taxon>Viruses</taxon>
        <taxon>Duplodnaviria</taxon>
        <taxon>Heunggongvirae</taxon>
        <taxon>Uroviricota</taxon>
        <taxon>Caudoviricetes</taxon>
        <taxon>Peduoviridae</taxon>
        <taxon>Maltschvirus</taxon>
        <taxon>Maltschvirus maltsch</taxon>
    </lineage>
</organism>